<sequence length="163" mass="17347">MWQHGATLIQMMLALALVAVLAQLATPSYTALSQDLQRAAAAQQLLQAFRSARSQALLQQQAVRVEPLEAGWGLGWRVVDADSGLLLAEQRLPQRVRIVGNLADGVRFSAQGVPLRGSGGFHGGSLQICPHAEGGQPRQIVLAPSGRVRLRTDMAVEPLCAGP</sequence>
<name>A0A2S3W9Q4_PSEPU</name>
<protein>
    <recommendedName>
        <fullName evidence="2">Type II secretion system protein H</fullName>
    </recommendedName>
    <alternativeName>
        <fullName evidence="10">General secretion pathway protein H</fullName>
    </alternativeName>
</protein>
<proteinExistence type="inferred from homology"/>
<dbReference type="InterPro" id="IPR045584">
    <property type="entry name" value="Pilin-like"/>
</dbReference>
<dbReference type="Pfam" id="PF12019">
    <property type="entry name" value="GspH"/>
    <property type="match status" value="1"/>
</dbReference>
<feature type="domain" description="General secretion pathway GspH" evidence="11">
    <location>
        <begin position="41"/>
        <end position="146"/>
    </location>
</feature>
<keyword evidence="6" id="KW-0812">Transmembrane</keyword>
<keyword evidence="8" id="KW-0472">Membrane</keyword>
<evidence type="ECO:0000256" key="9">
    <source>
        <dbReference type="ARBA" id="ARBA00025772"/>
    </source>
</evidence>
<keyword evidence="3" id="KW-1003">Cell membrane</keyword>
<evidence type="ECO:0000313" key="12">
    <source>
        <dbReference type="EMBL" id="POF87623.1"/>
    </source>
</evidence>
<evidence type="ECO:0000313" key="13">
    <source>
        <dbReference type="Proteomes" id="UP000237194"/>
    </source>
</evidence>
<keyword evidence="5" id="KW-0997">Cell inner membrane</keyword>
<evidence type="ECO:0000256" key="3">
    <source>
        <dbReference type="ARBA" id="ARBA00022475"/>
    </source>
</evidence>
<evidence type="ECO:0000256" key="4">
    <source>
        <dbReference type="ARBA" id="ARBA00022481"/>
    </source>
</evidence>
<dbReference type="AlphaFoldDB" id="A0A2S3W9Q4"/>
<evidence type="ECO:0000256" key="8">
    <source>
        <dbReference type="ARBA" id="ARBA00023136"/>
    </source>
</evidence>
<organism evidence="12 13">
    <name type="scientific">Pseudomonas putida</name>
    <name type="common">Arthrobacter siderocapsulatus</name>
    <dbReference type="NCBI Taxonomy" id="303"/>
    <lineage>
        <taxon>Bacteria</taxon>
        <taxon>Pseudomonadati</taxon>
        <taxon>Pseudomonadota</taxon>
        <taxon>Gammaproteobacteria</taxon>
        <taxon>Pseudomonadales</taxon>
        <taxon>Pseudomonadaceae</taxon>
        <taxon>Pseudomonas</taxon>
    </lineage>
</organism>
<keyword evidence="7" id="KW-1133">Transmembrane helix</keyword>
<comment type="caution">
    <text evidence="12">The sequence shown here is derived from an EMBL/GenBank/DDBJ whole genome shotgun (WGS) entry which is preliminary data.</text>
</comment>
<evidence type="ECO:0000256" key="6">
    <source>
        <dbReference type="ARBA" id="ARBA00022692"/>
    </source>
</evidence>
<evidence type="ECO:0000256" key="10">
    <source>
        <dbReference type="ARBA" id="ARBA00030775"/>
    </source>
</evidence>
<dbReference type="Gene3D" id="3.55.40.10">
    <property type="entry name" value="minor pseudopilin epsh domain"/>
    <property type="match status" value="1"/>
</dbReference>
<evidence type="ECO:0000256" key="5">
    <source>
        <dbReference type="ARBA" id="ARBA00022519"/>
    </source>
</evidence>
<dbReference type="EMBL" id="MIND01000018">
    <property type="protein sequence ID" value="POF87623.1"/>
    <property type="molecule type" value="Genomic_DNA"/>
</dbReference>
<evidence type="ECO:0000256" key="7">
    <source>
        <dbReference type="ARBA" id="ARBA00022989"/>
    </source>
</evidence>
<accession>A0A2S3W9Q4</accession>
<evidence type="ECO:0000256" key="1">
    <source>
        <dbReference type="ARBA" id="ARBA00004377"/>
    </source>
</evidence>
<dbReference type="Proteomes" id="UP000237194">
    <property type="component" value="Unassembled WGS sequence"/>
</dbReference>
<dbReference type="GO" id="GO:0005886">
    <property type="term" value="C:plasma membrane"/>
    <property type="evidence" value="ECO:0007669"/>
    <property type="project" value="UniProtKB-SubCell"/>
</dbReference>
<evidence type="ECO:0000259" key="11">
    <source>
        <dbReference type="Pfam" id="PF12019"/>
    </source>
</evidence>
<dbReference type="SUPFAM" id="SSF54523">
    <property type="entry name" value="Pili subunits"/>
    <property type="match status" value="1"/>
</dbReference>
<reference evidence="12 13" key="2">
    <citation type="submission" date="2018-03" db="EMBL/GenBank/DDBJ databases">
        <title>Draft genome of Pseudomonas putida strain KT-27.</title>
        <authorList>
            <person name="Yoshizawa S."/>
            <person name="Khan N.H."/>
            <person name="Nishimura M."/>
            <person name="Chiura H.X."/>
            <person name="Ogura Y."/>
            <person name="Hayashi T."/>
            <person name="Kogure K."/>
        </authorList>
    </citation>
    <scope>NUCLEOTIDE SEQUENCE [LARGE SCALE GENOMIC DNA]</scope>
    <source>
        <strain evidence="12 13">KT-27</strain>
    </source>
</reference>
<comment type="similarity">
    <text evidence="9">Belongs to the GSP H family.</text>
</comment>
<dbReference type="GO" id="GO:0015627">
    <property type="term" value="C:type II protein secretion system complex"/>
    <property type="evidence" value="ECO:0007669"/>
    <property type="project" value="InterPro"/>
</dbReference>
<evidence type="ECO:0000256" key="2">
    <source>
        <dbReference type="ARBA" id="ARBA00021549"/>
    </source>
</evidence>
<gene>
    <name evidence="12" type="ORF">BGP80_06420</name>
</gene>
<reference evidence="12 13" key="1">
    <citation type="submission" date="2016-08" db="EMBL/GenBank/DDBJ databases">
        <authorList>
            <person name="Seilhamer J.J."/>
        </authorList>
    </citation>
    <scope>NUCLEOTIDE SEQUENCE [LARGE SCALE GENOMIC DNA]</scope>
    <source>
        <strain evidence="12 13">KT-27</strain>
    </source>
</reference>
<comment type="subcellular location">
    <subcellularLocation>
        <location evidence="1">Cell inner membrane</location>
        <topology evidence="1">Single-pass membrane protein</topology>
    </subcellularLocation>
</comment>
<dbReference type="InterPro" id="IPR022346">
    <property type="entry name" value="T2SS_GspH"/>
</dbReference>
<keyword evidence="4" id="KW-0488">Methylation</keyword>
<dbReference type="GO" id="GO:0015628">
    <property type="term" value="P:protein secretion by the type II secretion system"/>
    <property type="evidence" value="ECO:0007669"/>
    <property type="project" value="InterPro"/>
</dbReference>